<evidence type="ECO:0000313" key="2">
    <source>
        <dbReference type="Proteomes" id="UP000288079"/>
    </source>
</evidence>
<evidence type="ECO:0000313" key="1">
    <source>
        <dbReference type="EMBL" id="GCB33816.1"/>
    </source>
</evidence>
<dbReference type="AlphaFoldDB" id="A0A401LQI0"/>
<name>A0A401LQI0_9BACE</name>
<sequence>MKRIYTVMEYVPLFVGMLMLLSSCEHKGLCFDHDPHAPKSEVRIEAQYEKEWQYTYEGSTNWKNYPTWQESFGMEYDALGPGMPDGLRVQVYNADGSDDIINIVPEGDVVYMRPGEHSLLFYNNDTEYIVFDEMQSFASAKATTRTRTRSSYLGNSHMEKASENTVNQPDMLYGSYMDSYVAERSTETDVIPVTMHPLVFTYLIRYEFSHGVEYVSLARGALAGMAQSVWLNSGQTSGDAATVLYDCTVEDFGTQALVRSFGIPDFPNGHYGTRAVRKYGLNLEVRLKNGKIKSFDFDVTNQVAAQPQGGVIVVRGIEISDEEGTEGGSGFDVDVEDWGNYEDIELPL</sequence>
<accession>A0A401LQI0</accession>
<comment type="caution">
    <text evidence="1">The sequence shown here is derived from an EMBL/GenBank/DDBJ whole genome shotgun (WGS) entry which is preliminary data.</text>
</comment>
<dbReference type="PROSITE" id="PS51257">
    <property type="entry name" value="PROKAR_LIPOPROTEIN"/>
    <property type="match status" value="1"/>
</dbReference>
<proteinExistence type="predicted"/>
<dbReference type="OrthoDB" id="1001040at2"/>
<gene>
    <name evidence="1" type="ORF">KGMB02408_07610</name>
</gene>
<protein>
    <submittedName>
        <fullName evidence="1">DUF5119 domain-containing protein</fullName>
    </submittedName>
</protein>
<dbReference type="InterPro" id="IPR033410">
    <property type="entry name" value="DUF5119"/>
</dbReference>
<dbReference type="EMBL" id="BHWB01000002">
    <property type="protein sequence ID" value="GCB33816.1"/>
    <property type="molecule type" value="Genomic_DNA"/>
</dbReference>
<dbReference type="RefSeq" id="WP_125040116.1">
    <property type="nucleotide sequence ID" value="NZ_BHWB01000002.1"/>
</dbReference>
<keyword evidence="2" id="KW-1185">Reference proteome</keyword>
<organism evidence="1 2">
    <name type="scientific">Bacteroides faecalis</name>
    <dbReference type="NCBI Taxonomy" id="2447885"/>
    <lineage>
        <taxon>Bacteria</taxon>
        <taxon>Pseudomonadati</taxon>
        <taxon>Bacteroidota</taxon>
        <taxon>Bacteroidia</taxon>
        <taxon>Bacteroidales</taxon>
        <taxon>Bacteroidaceae</taxon>
        <taxon>Bacteroides</taxon>
    </lineage>
</organism>
<dbReference type="Pfam" id="PF17145">
    <property type="entry name" value="DUF5119"/>
    <property type="match status" value="1"/>
</dbReference>
<reference evidence="1 2" key="1">
    <citation type="submission" date="2018-10" db="EMBL/GenBank/DDBJ databases">
        <title>Draft Genome Sequence of Bacteroides sp. KCTC 15687.</title>
        <authorList>
            <person name="Yu S.Y."/>
            <person name="Kim J.S."/>
            <person name="Oh B.S."/>
            <person name="Park S.H."/>
            <person name="Kang S.W."/>
            <person name="Park J.E."/>
            <person name="Choi S.H."/>
            <person name="Han K.I."/>
            <person name="Lee K.C."/>
            <person name="Eom M.K."/>
            <person name="Suh M.K."/>
            <person name="Lee D.H."/>
            <person name="Yoon H."/>
            <person name="Kim B."/>
            <person name="Yang S.J."/>
            <person name="Lee J.S."/>
            <person name="Lee J.H."/>
        </authorList>
    </citation>
    <scope>NUCLEOTIDE SEQUENCE [LARGE SCALE GENOMIC DNA]</scope>
    <source>
        <strain evidence="1 2">KCTC 15687</strain>
    </source>
</reference>
<dbReference type="Proteomes" id="UP000288079">
    <property type="component" value="Unassembled WGS sequence"/>
</dbReference>